<dbReference type="OrthoDB" id="9991317at2759"/>
<protein>
    <submittedName>
        <fullName evidence="4">NAD(P)-binding domain</fullName>
    </submittedName>
</protein>
<dbReference type="InterPro" id="IPR024983">
    <property type="entry name" value="CHAT_dom"/>
</dbReference>
<dbReference type="EMBL" id="CP023324">
    <property type="protein sequence ID" value="ATY61564.1"/>
    <property type="molecule type" value="Genomic_DNA"/>
</dbReference>
<evidence type="ECO:0000313" key="5">
    <source>
        <dbReference type="Proteomes" id="UP000323067"/>
    </source>
</evidence>
<reference evidence="4 5" key="1">
    <citation type="journal article" date="2017" name="BMC Genomics">
        <title>Chromosome level assembly and secondary metabolite potential of the parasitic fungus Cordyceps militaris.</title>
        <authorList>
            <person name="Kramer G.J."/>
            <person name="Nodwell J.R."/>
        </authorList>
    </citation>
    <scope>NUCLEOTIDE SEQUENCE [LARGE SCALE GENOMIC DNA]</scope>
    <source>
        <strain evidence="4 5">ATCC 34164</strain>
    </source>
</reference>
<dbReference type="GO" id="GO:0016614">
    <property type="term" value="F:oxidoreductase activity, acting on CH-OH group of donors"/>
    <property type="evidence" value="ECO:0007669"/>
    <property type="project" value="UniProtKB-ARBA"/>
</dbReference>
<organism evidence="4 5">
    <name type="scientific">Cordyceps militaris</name>
    <name type="common">Caterpillar fungus</name>
    <name type="synonym">Clavaria militaris</name>
    <dbReference type="NCBI Taxonomy" id="73501"/>
    <lineage>
        <taxon>Eukaryota</taxon>
        <taxon>Fungi</taxon>
        <taxon>Dikarya</taxon>
        <taxon>Ascomycota</taxon>
        <taxon>Pezizomycotina</taxon>
        <taxon>Sordariomycetes</taxon>
        <taxon>Hypocreomycetidae</taxon>
        <taxon>Hypocreales</taxon>
        <taxon>Cordycipitaceae</taxon>
        <taxon>Cordyceps</taxon>
    </lineage>
</organism>
<sequence length="1343" mass="145610">MPDTLSLQDKIAIVTGSGRENGIGAGIALALARNGASVVIHYVSNSVKDRAAQVCETLCNVGGRAIAVQIALDTIEGAKHLVGKTLEGFNTDHIDILVNNAGVAYFCPITDEVNTKQLSTVFQINMLSPFYMVHAVLPYMPRGGRTINISSTNSKRGNVNISSYAASIDSLTWSWAGELGRTRSITVNSVAPGPVLTDLYPQGHEQALMQTEVDLTRAEHRAGTAADVGDDVLLLVNEKSRWITGQYISVSGGVTYWRGAELNAFSLPHRLFLEAEFHRGMHACVHFIYNSKETANRPRDTDFGTESLADYPLPLLRKDAAVRLTTVIRRLLQLANPHAALSIFHVLTGWYTLDEVNSAALLGEILSHGARDSLLAARVYIEHAKSLAQRDTFEAAKVLILEAKNAVAFLGASEYAHQLRLLEAKMAFITLGGLNALSGPLSAAVIEGEYVAMVRDFTRAAHYNLAAQAVTEYMACVDYIRRPAQVDEMLALSDLLGATSGNGAYLWTVRLIALGSAPLQGQIALGRQSVWCQTYLDSYADSGAWELARRYSLYYSVYYHKIGDWTQQLYWCMAAEAFDARITNDPRTRMAGMYHTFTIMIQHLQNLPPADNEDDEEERDAVQQFGIDGYEACLEAGFEDLARSFLDKLAHIGIVPTALLDASQEESASLAVAPLGEPKNLDSSELLALYLEQRDLLDRLLDHDRVDQAFALHDQLEAYMAPIFEVLRHGTNLKLRAGDYALIQNAMDVRLAKGLLRSDTATDEHRARALALARTTAARCADTGQLETQRQALLVAAQWAFKSKGPNWGRDVVDLLRDADDCMDTSRKHVSATSRLDALDQKQHLVASYGRSDVYVFGYMVMTSLKDMHHGLAVLDPADRISATDIWAWMQRGKGRSVIDLIDAAGAAAEQPAVAAEDAAADQPPSRAAASFDVGIALHDVQSMASDYALSKPCGSSMILVDWFLTSSHIDMIIVDAAGQVHIEMLDFSLENAMKSLLRQPFVVRGAADVRAWRDTYLAPSEFLGDLLTGAALAELDWLVAPLAEHSKPGDLLVFCPSGPLHGLPLHALSVDGAVLVERNPIVYTSSLSLLHNCYKSASSRRAATAAGSAVFGVYGKAGSSSSGVKSGEERRVEETLAAVSSVLGATVEYDVSPGAFVEQCKDRHIIHYHGHAVLGKTKQASRRFGQSLLLAPATSSSSSDLLQWDDAIDDALLLAGAAADGQPGGRLSARDMITQLSLSSAHVTLIACNSASQEFSAGDEPQGLIPVLLLCGATSVLGTLWPIRSADGRAFSESFYAPFGRPGVVVNLARAVQQSVLAMRAKRPEPIHWAGFVLHGAWFHKC</sequence>
<dbReference type="Proteomes" id="UP000323067">
    <property type="component" value="Chromosome vii"/>
</dbReference>
<dbReference type="Pfam" id="PF13561">
    <property type="entry name" value="adh_short_C2"/>
    <property type="match status" value="1"/>
</dbReference>
<evidence type="ECO:0000256" key="1">
    <source>
        <dbReference type="ARBA" id="ARBA00006484"/>
    </source>
</evidence>
<dbReference type="Pfam" id="PF12770">
    <property type="entry name" value="CHAT"/>
    <property type="match status" value="1"/>
</dbReference>
<dbReference type="PRINTS" id="PR00081">
    <property type="entry name" value="GDHRDH"/>
</dbReference>
<evidence type="ECO:0000256" key="2">
    <source>
        <dbReference type="ARBA" id="ARBA00023002"/>
    </source>
</evidence>
<evidence type="ECO:0000313" key="4">
    <source>
        <dbReference type="EMBL" id="ATY61564.1"/>
    </source>
</evidence>
<dbReference type="VEuPathDB" id="FungiDB:A9K55_007081"/>
<keyword evidence="2" id="KW-0560">Oxidoreductase</keyword>
<dbReference type="InterPro" id="IPR002347">
    <property type="entry name" value="SDR_fam"/>
</dbReference>
<dbReference type="VEuPathDB" id="FungiDB:CCM_07943"/>
<comment type="similarity">
    <text evidence="1">Belongs to the short-chain dehydrogenases/reductases (SDR) family.</text>
</comment>
<evidence type="ECO:0000259" key="3">
    <source>
        <dbReference type="Pfam" id="PF12770"/>
    </source>
</evidence>
<gene>
    <name evidence="4" type="ORF">A9K55_007081</name>
</gene>
<dbReference type="Gene3D" id="3.40.50.720">
    <property type="entry name" value="NAD(P)-binding Rossmann-like Domain"/>
    <property type="match status" value="1"/>
</dbReference>
<dbReference type="PANTHER" id="PTHR48107:SF7">
    <property type="entry name" value="RE15974P"/>
    <property type="match status" value="1"/>
</dbReference>
<proteinExistence type="inferred from homology"/>
<dbReference type="SUPFAM" id="SSF51735">
    <property type="entry name" value="NAD(P)-binding Rossmann-fold domains"/>
    <property type="match status" value="1"/>
</dbReference>
<feature type="domain" description="CHAT" evidence="3">
    <location>
        <begin position="1037"/>
        <end position="1337"/>
    </location>
</feature>
<dbReference type="PANTHER" id="PTHR48107">
    <property type="entry name" value="NADPH-DEPENDENT ALDEHYDE REDUCTASE-LIKE PROTEIN, CHLOROPLASTIC-RELATED"/>
    <property type="match status" value="1"/>
</dbReference>
<name>A0A2H4SEM9_CORMI</name>
<accession>A0A2H4SEM9</accession>
<dbReference type="InterPro" id="IPR036291">
    <property type="entry name" value="NAD(P)-bd_dom_sf"/>
</dbReference>